<keyword evidence="3" id="KW-0282">Flagellum</keyword>
<protein>
    <submittedName>
        <fullName evidence="3">Flagellar hook-length control protein FliK</fullName>
    </submittedName>
</protein>
<dbReference type="EMBL" id="JBHUCX010000020">
    <property type="protein sequence ID" value="MFD1674700.1"/>
    <property type="molecule type" value="Genomic_DNA"/>
</dbReference>
<feature type="compositionally biased region" description="Low complexity" evidence="1">
    <location>
        <begin position="213"/>
        <end position="229"/>
    </location>
</feature>
<feature type="region of interest" description="Disordered" evidence="1">
    <location>
        <begin position="197"/>
        <end position="229"/>
    </location>
</feature>
<comment type="caution">
    <text evidence="3">The sequence shown here is derived from an EMBL/GenBank/DDBJ whole genome shotgun (WGS) entry which is preliminary data.</text>
</comment>
<dbReference type="InterPro" id="IPR038610">
    <property type="entry name" value="FliK-like_C_sf"/>
</dbReference>
<sequence>MTLSVKSSSVAGQPAANGSADSSPMAGAQPGTTSNFLFSDLLAAMLGNGGVMPRADSNVSHSGQSKSTHGQVNGSSTGQRQRVVDGTSAIQQTQRVGASLERSQTKMTSSTSVQTSLRQQPVPSQDDIAHGQGQTTGEAFTHMLTSFEARSASTPGVRANASADAKVNISTNVKANADVSAVTQANAHAPVVLLSAGDGQGASKQGQADRQKTTGQATTATHHTSDTTTAVSGLASSITPMNIPPTQTADAPTAHQIDVQDPHALDQFAQLISVKADGDQGQLHVQVVPAGMGELNVTVTKVDNGLQIQVVANQASTFAWLNQQLPNLEQSMQAAGFTVANMQLSFGQSGQQDHGDGRQQKGSQIRRVTTGTATQLTSDSEAADLATQTVAMHKGGISLSV</sequence>
<dbReference type="Pfam" id="PF02120">
    <property type="entry name" value="Flg_hook"/>
    <property type="match status" value="1"/>
</dbReference>
<accession>A0ABW4JFI0</accession>
<feature type="region of interest" description="Disordered" evidence="1">
    <location>
        <begin position="347"/>
        <end position="380"/>
    </location>
</feature>
<feature type="compositionally biased region" description="Polar residues" evidence="1">
    <location>
        <begin position="1"/>
        <end position="11"/>
    </location>
</feature>
<evidence type="ECO:0000313" key="3">
    <source>
        <dbReference type="EMBL" id="MFD1674700.1"/>
    </source>
</evidence>
<dbReference type="RefSeq" id="WP_377942555.1">
    <property type="nucleotide sequence ID" value="NZ_JBHUCX010000020.1"/>
</dbReference>
<feature type="compositionally biased region" description="Polar residues" evidence="1">
    <location>
        <begin position="88"/>
        <end position="123"/>
    </location>
</feature>
<evidence type="ECO:0000256" key="1">
    <source>
        <dbReference type="SAM" id="MobiDB-lite"/>
    </source>
</evidence>
<dbReference type="Proteomes" id="UP001597079">
    <property type="component" value="Unassembled WGS sequence"/>
</dbReference>
<feature type="region of interest" description="Disordered" evidence="1">
    <location>
        <begin position="53"/>
        <end position="133"/>
    </location>
</feature>
<feature type="domain" description="Flagellar hook-length control protein-like C-terminal" evidence="2">
    <location>
        <begin position="273"/>
        <end position="352"/>
    </location>
</feature>
<evidence type="ECO:0000313" key="4">
    <source>
        <dbReference type="Proteomes" id="UP001597079"/>
    </source>
</evidence>
<gene>
    <name evidence="3" type="ORF">ACFSB2_08300</name>
</gene>
<feature type="region of interest" description="Disordered" evidence="1">
    <location>
        <begin position="1"/>
        <end position="28"/>
    </location>
</feature>
<feature type="compositionally biased region" description="Polar residues" evidence="1">
    <location>
        <begin position="57"/>
        <end position="80"/>
    </location>
</feature>
<evidence type="ECO:0000259" key="2">
    <source>
        <dbReference type="Pfam" id="PF02120"/>
    </source>
</evidence>
<dbReference type="InterPro" id="IPR021136">
    <property type="entry name" value="Flagellar_hook_control-like_C"/>
</dbReference>
<reference evidence="4" key="1">
    <citation type="journal article" date="2019" name="Int. J. Syst. Evol. Microbiol.">
        <title>The Global Catalogue of Microorganisms (GCM) 10K type strain sequencing project: providing services to taxonomists for standard genome sequencing and annotation.</title>
        <authorList>
            <consortium name="The Broad Institute Genomics Platform"/>
            <consortium name="The Broad Institute Genome Sequencing Center for Infectious Disease"/>
            <person name="Wu L."/>
            <person name="Ma J."/>
        </authorList>
    </citation>
    <scope>NUCLEOTIDE SEQUENCE [LARGE SCALE GENOMIC DNA]</scope>
    <source>
        <strain evidence="4">CGMCC 1.12286</strain>
    </source>
</reference>
<dbReference type="Gene3D" id="3.30.750.140">
    <property type="match status" value="1"/>
</dbReference>
<proteinExistence type="predicted"/>
<name>A0ABW4JFI0_9BACL</name>
<feature type="compositionally biased region" description="Polar residues" evidence="1">
    <location>
        <begin position="360"/>
        <end position="380"/>
    </location>
</feature>
<keyword evidence="3" id="KW-0969">Cilium</keyword>
<keyword evidence="4" id="KW-1185">Reference proteome</keyword>
<organism evidence="3 4">
    <name type="scientific">Alicyclobacillus fodiniaquatilis</name>
    <dbReference type="NCBI Taxonomy" id="1661150"/>
    <lineage>
        <taxon>Bacteria</taxon>
        <taxon>Bacillati</taxon>
        <taxon>Bacillota</taxon>
        <taxon>Bacilli</taxon>
        <taxon>Bacillales</taxon>
        <taxon>Alicyclobacillaceae</taxon>
        <taxon>Alicyclobacillus</taxon>
    </lineage>
</organism>
<dbReference type="CDD" id="cd17470">
    <property type="entry name" value="T3SS_Flik_C"/>
    <property type="match status" value="1"/>
</dbReference>
<keyword evidence="3" id="KW-0966">Cell projection</keyword>